<dbReference type="EMBL" id="LAFY01004060">
    <property type="protein sequence ID" value="KJX95640.1"/>
    <property type="molecule type" value="Genomic_DNA"/>
</dbReference>
<feature type="chain" id="PRO_5002468881" description="Cell wall protein" evidence="2">
    <location>
        <begin position="22"/>
        <end position="263"/>
    </location>
</feature>
<dbReference type="OrthoDB" id="3650266at2759"/>
<dbReference type="Proteomes" id="UP000033647">
    <property type="component" value="Unassembled WGS sequence"/>
</dbReference>
<evidence type="ECO:0000313" key="4">
    <source>
        <dbReference type="Proteomes" id="UP000033647"/>
    </source>
</evidence>
<accession>A0A0F4GHH4</accession>
<keyword evidence="2" id="KW-0732">Signal</keyword>
<feature type="signal peptide" evidence="2">
    <location>
        <begin position="1"/>
        <end position="21"/>
    </location>
</feature>
<sequence length="263" mass="26309">MHFTSNIVAAILAYCAIQVAALPVPQLAGVGQGCDSVLTQTDNAVGYGIEYAEENTAGNLKSALSKVHTRRQLAGVGQGCNSVFTEFDNGLGYGIEDAEENTAKLISGKTGSGGSTGGSAPPPPPPPPPHRKDRRQLDKISNGFQAISNAVGAGSSTSSLTTQLDNIDGAGTSGSAQIGAAIGQGEVDILEGIGKAIPKRQLDKISNGFRAITNAANVGSLTSGLTTELDSLDGAGTSGSAHVGAAIGQAEVDVLEGVGKAVP</sequence>
<feature type="region of interest" description="Disordered" evidence="1">
    <location>
        <begin position="106"/>
        <end position="135"/>
    </location>
</feature>
<protein>
    <recommendedName>
        <fullName evidence="5">Cell wall protein</fullName>
    </recommendedName>
</protein>
<reference evidence="3 4" key="1">
    <citation type="submission" date="2015-03" db="EMBL/GenBank/DDBJ databases">
        <title>RNA-seq based gene annotation and comparative genomics of four Zymoseptoria species reveal species-specific pathogenicity related genes and transposable element activity.</title>
        <authorList>
            <person name="Grandaubert J."/>
            <person name="Bhattacharyya A."/>
            <person name="Stukenbrock E.H."/>
        </authorList>
    </citation>
    <scope>NUCLEOTIDE SEQUENCE [LARGE SCALE GENOMIC DNA]</scope>
    <source>
        <strain evidence="3 4">Zb18110</strain>
    </source>
</reference>
<dbReference type="AlphaFoldDB" id="A0A0F4GHH4"/>
<keyword evidence="4" id="KW-1185">Reference proteome</keyword>
<evidence type="ECO:0000256" key="1">
    <source>
        <dbReference type="SAM" id="MobiDB-lite"/>
    </source>
</evidence>
<gene>
    <name evidence="3" type="ORF">TI39_contig4100g00012</name>
</gene>
<evidence type="ECO:0008006" key="5">
    <source>
        <dbReference type="Google" id="ProtNLM"/>
    </source>
</evidence>
<name>A0A0F4GHH4_9PEZI</name>
<evidence type="ECO:0000313" key="3">
    <source>
        <dbReference type="EMBL" id="KJX95640.1"/>
    </source>
</evidence>
<organism evidence="3 4">
    <name type="scientific">Zymoseptoria brevis</name>
    <dbReference type="NCBI Taxonomy" id="1047168"/>
    <lineage>
        <taxon>Eukaryota</taxon>
        <taxon>Fungi</taxon>
        <taxon>Dikarya</taxon>
        <taxon>Ascomycota</taxon>
        <taxon>Pezizomycotina</taxon>
        <taxon>Dothideomycetes</taxon>
        <taxon>Dothideomycetidae</taxon>
        <taxon>Mycosphaerellales</taxon>
        <taxon>Mycosphaerellaceae</taxon>
        <taxon>Zymoseptoria</taxon>
    </lineage>
</organism>
<proteinExistence type="predicted"/>
<evidence type="ECO:0000256" key="2">
    <source>
        <dbReference type="SAM" id="SignalP"/>
    </source>
</evidence>
<comment type="caution">
    <text evidence="3">The sequence shown here is derived from an EMBL/GenBank/DDBJ whole genome shotgun (WGS) entry which is preliminary data.</text>
</comment>